<evidence type="ECO:0000313" key="2">
    <source>
        <dbReference type="EMBL" id="EGY29053.1"/>
    </source>
</evidence>
<reference evidence="2 3" key="1">
    <citation type="journal article" date="2012" name="Genome Res.">
        <title>Genomic basis of endosymbiont-conferred protection against an insect parasitoid.</title>
        <authorList>
            <person name="Hansen A.K."/>
            <person name="Vorburger C."/>
            <person name="Moran N.A."/>
        </authorList>
    </citation>
    <scope>NUCLEOTIDE SEQUENCE [LARGE SCALE GENOMIC DNA]</scope>
    <source>
        <strain evidence="3">R5.15</strain>
    </source>
</reference>
<accession>G2GYX6</accession>
<feature type="transmembrane region" description="Helical" evidence="1">
    <location>
        <begin position="59"/>
        <end position="80"/>
    </location>
</feature>
<gene>
    <name evidence="2" type="ORF">Rin_00009860</name>
</gene>
<organism evidence="2 3">
    <name type="scientific">Candidatus Regiella insecticola 5.15</name>
    <dbReference type="NCBI Taxonomy" id="1005043"/>
    <lineage>
        <taxon>Bacteria</taxon>
        <taxon>Pseudomonadati</taxon>
        <taxon>Pseudomonadota</taxon>
        <taxon>Gammaproteobacteria</taxon>
        <taxon>Enterobacterales</taxon>
        <taxon>Enterobacteriaceae</taxon>
        <taxon>aphid secondary symbionts</taxon>
        <taxon>Candidatus Regiella</taxon>
    </lineage>
</organism>
<protein>
    <submittedName>
        <fullName evidence="2">Uncharacterized protein</fullName>
    </submittedName>
</protein>
<keyword evidence="1" id="KW-1133">Transmembrane helix</keyword>
<dbReference type="EMBL" id="AGCA01000251">
    <property type="protein sequence ID" value="EGY29053.1"/>
    <property type="molecule type" value="Genomic_DNA"/>
</dbReference>
<evidence type="ECO:0000313" key="3">
    <source>
        <dbReference type="Proteomes" id="UP000004116"/>
    </source>
</evidence>
<sequence>MNELTELTEVHLKILSDITALQKNIMSSQSQIETLRITLKKIETTLWQKRVEEVRLSQLLALLRKYLLILCGLGAVLFIFSTKIDVIKIIAQILA</sequence>
<proteinExistence type="predicted"/>
<dbReference type="RefSeq" id="WP_006706665.1">
    <property type="nucleotide sequence ID" value="NZ_AGCA01000251.1"/>
</dbReference>
<evidence type="ECO:0000256" key="1">
    <source>
        <dbReference type="SAM" id="Phobius"/>
    </source>
</evidence>
<dbReference type="Proteomes" id="UP000004116">
    <property type="component" value="Unassembled WGS sequence"/>
</dbReference>
<dbReference type="AlphaFoldDB" id="G2GYX6"/>
<keyword evidence="3" id="KW-1185">Reference proteome</keyword>
<dbReference type="OrthoDB" id="9969926at2"/>
<comment type="caution">
    <text evidence="2">The sequence shown here is derived from an EMBL/GenBank/DDBJ whole genome shotgun (WGS) entry which is preliminary data.</text>
</comment>
<keyword evidence="1" id="KW-0472">Membrane</keyword>
<name>G2GYX6_9ENTR</name>
<keyword evidence="1" id="KW-0812">Transmembrane</keyword>